<protein>
    <submittedName>
        <fullName evidence="2">Uncharacterized protein</fullName>
    </submittedName>
</protein>
<reference evidence="2 3" key="1">
    <citation type="journal article" date="2021" name="Front. Microbiol.">
        <title>Prevalence and Genetic Analysis of Chromosomal mcr-3/7 in Aeromonas From U.S. Animal-Derived Samples.</title>
        <authorList>
            <person name="Wang Y."/>
            <person name="Hou N."/>
            <person name="Rasooly R."/>
            <person name="Gu Y."/>
            <person name="He X."/>
        </authorList>
    </citation>
    <scope>NUCLEOTIDE SEQUENCE [LARGE SCALE GENOMIC DNA]</scope>
    <source>
        <strain evidence="2 3">4608</strain>
    </source>
</reference>
<keyword evidence="1" id="KW-0732">Signal</keyword>
<sequence length="113" mass="12615">MTRSRWLPTGISLLVLPLLLTGCAHQSDAEEYQSKVDTLIRLCTEETLPNSQARPEGFDLEQHLTALRAERLQLTRQLATQAGQAALTARLKISEDDLDTLCLKQALQQTQSQ</sequence>
<feature type="signal peptide" evidence="1">
    <location>
        <begin position="1"/>
        <end position="29"/>
    </location>
</feature>
<name>A0ABD7F1X2_AERJA</name>
<dbReference type="Proteomes" id="UP000679312">
    <property type="component" value="Chromosome"/>
</dbReference>
<dbReference type="PROSITE" id="PS51257">
    <property type="entry name" value="PROKAR_LIPOPROTEIN"/>
    <property type="match status" value="1"/>
</dbReference>
<evidence type="ECO:0000256" key="1">
    <source>
        <dbReference type="SAM" id="SignalP"/>
    </source>
</evidence>
<dbReference type="RefSeq" id="WP_215802132.1">
    <property type="nucleotide sequence ID" value="NZ_CP053881.1"/>
</dbReference>
<dbReference type="AlphaFoldDB" id="A0ABD7F1X2"/>
<dbReference type="EMBL" id="CP053881">
    <property type="protein sequence ID" value="QWL64345.1"/>
    <property type="molecule type" value="Genomic_DNA"/>
</dbReference>
<gene>
    <name evidence="2" type="ORF">HQ399_19920</name>
</gene>
<evidence type="ECO:0000313" key="3">
    <source>
        <dbReference type="Proteomes" id="UP000679312"/>
    </source>
</evidence>
<feature type="chain" id="PRO_5044779219" evidence="1">
    <location>
        <begin position="30"/>
        <end position="113"/>
    </location>
</feature>
<evidence type="ECO:0000313" key="2">
    <source>
        <dbReference type="EMBL" id="QWL64345.1"/>
    </source>
</evidence>
<organism evidence="2 3">
    <name type="scientific">Aeromonas jandaei</name>
    <dbReference type="NCBI Taxonomy" id="650"/>
    <lineage>
        <taxon>Bacteria</taxon>
        <taxon>Pseudomonadati</taxon>
        <taxon>Pseudomonadota</taxon>
        <taxon>Gammaproteobacteria</taxon>
        <taxon>Aeromonadales</taxon>
        <taxon>Aeromonadaceae</taxon>
        <taxon>Aeromonas</taxon>
    </lineage>
</organism>
<proteinExistence type="predicted"/>
<accession>A0ABD7F1X2</accession>